<feature type="region of interest" description="Disordered" evidence="1">
    <location>
        <begin position="762"/>
        <end position="832"/>
    </location>
</feature>
<sequence length="832" mass="95151">MSSSKTLVNNEKVNGSSKTQCSSLVLTNQVTQTEGPEVIDIQKPCCSKSLAFQNILEVEDESSRSNSNSSTIISSDESFDSISPIVQAYSDTVVMLNNMEFERHNQQEDPEPLTNQDFRNSNDKESTKIQSNSDLQQIVSRKPSQVILKDKNRLDDGDDGSKMLKSYLNESPDENVNFQEEGEVDLDENNNPVQWIKNSEKKYLEHASYLFHRERRHHLAQTINLLPRNRQFVVFNVFGDFARLLGWRRKRRKHVAFPEEVLEQYQQKGDVAGKDRFVPVAKQGYRGIAPTKKRRLSAVYTSFSVRSAEFLPRVERIEKKPKPDLTNVMEGYLCDLNGASLFLHGHATRTFESAMSTLEFTKLHSHSGAVSSASAQIYTNYSKYQMGVLSASVWIFSYSLRQIIEMSNQNSEAFNKTTIPSEIAFRKLLEQFAAMCLAVEEGVKVVLQHSYNFYNFCKECVRILKVLQIYVKFRCEIKIRMPLKRGDGLEIDDLLSKKDIVKQKAAEVMVSREVQGDEDQELPKEAEWKKFEELTGPEKFHSLKNLLNVTLDGMNLVQTQLRFLTDDIVDSVKDIAEADLLFILADMYDRIKFLENVGNKNSTKAEMNQISRLMTEFCKDFQTFVDFGQHIIKRYLEFRDMMHLSYTFLTRGLKLEMLTEMVPGNTFKKKRRLKGCCGCGRKNRKRLATNYQPKYDPNDFFRVSYRDAITAHAVVFANNFSIKLMAGHDPIEYIVPRKLQCSWGEMDGPSPRVSLDEYVELQETDDEHPPEPPKPILVSSQGSPTMSPVLSPRGSLTEDLKESGSLQQIPELQPTSQISPPTKSPKASIEKK</sequence>
<name>A0ABP1PPC1_9HEXA</name>
<gene>
    <name evidence="2" type="ORF">ODALV1_LOCUS2252</name>
</gene>
<accession>A0ABP1PPC1</accession>
<proteinExistence type="predicted"/>
<evidence type="ECO:0000313" key="2">
    <source>
        <dbReference type="EMBL" id="CAL8072622.1"/>
    </source>
</evidence>
<feature type="compositionally biased region" description="Polar residues" evidence="1">
    <location>
        <begin position="128"/>
        <end position="142"/>
    </location>
</feature>
<protein>
    <submittedName>
        <fullName evidence="2">Uncharacterized protein</fullName>
    </submittedName>
</protein>
<comment type="caution">
    <text evidence="2">The sequence shown here is derived from an EMBL/GenBank/DDBJ whole genome shotgun (WGS) entry which is preliminary data.</text>
</comment>
<dbReference type="EMBL" id="CAXLJM020000007">
    <property type="protein sequence ID" value="CAL8072622.1"/>
    <property type="molecule type" value="Genomic_DNA"/>
</dbReference>
<keyword evidence="3" id="KW-1185">Reference proteome</keyword>
<reference evidence="2 3" key="1">
    <citation type="submission" date="2024-08" db="EMBL/GenBank/DDBJ databases">
        <authorList>
            <person name="Cucini C."/>
            <person name="Frati F."/>
        </authorList>
    </citation>
    <scope>NUCLEOTIDE SEQUENCE [LARGE SCALE GENOMIC DNA]</scope>
</reference>
<feature type="region of interest" description="Disordered" evidence="1">
    <location>
        <begin position="104"/>
        <end position="142"/>
    </location>
</feature>
<organism evidence="2 3">
    <name type="scientific">Orchesella dallaii</name>
    <dbReference type="NCBI Taxonomy" id="48710"/>
    <lineage>
        <taxon>Eukaryota</taxon>
        <taxon>Metazoa</taxon>
        <taxon>Ecdysozoa</taxon>
        <taxon>Arthropoda</taxon>
        <taxon>Hexapoda</taxon>
        <taxon>Collembola</taxon>
        <taxon>Entomobryomorpha</taxon>
        <taxon>Entomobryoidea</taxon>
        <taxon>Orchesellidae</taxon>
        <taxon>Orchesellinae</taxon>
        <taxon>Orchesella</taxon>
    </lineage>
</organism>
<feature type="compositionally biased region" description="Polar residues" evidence="1">
    <location>
        <begin position="778"/>
        <end position="788"/>
    </location>
</feature>
<dbReference type="Proteomes" id="UP001642540">
    <property type="component" value="Unassembled WGS sequence"/>
</dbReference>
<feature type="compositionally biased region" description="Polar residues" evidence="1">
    <location>
        <begin position="804"/>
        <end position="821"/>
    </location>
</feature>
<evidence type="ECO:0000313" key="3">
    <source>
        <dbReference type="Proteomes" id="UP001642540"/>
    </source>
</evidence>
<evidence type="ECO:0000256" key="1">
    <source>
        <dbReference type="SAM" id="MobiDB-lite"/>
    </source>
</evidence>